<evidence type="ECO:0000256" key="1">
    <source>
        <dbReference type="SAM" id="MobiDB-lite"/>
    </source>
</evidence>
<dbReference type="RefSeq" id="WP_208274509.1">
    <property type="nucleotide sequence ID" value="NZ_BAAAGM010000109.1"/>
</dbReference>
<dbReference type="EMBL" id="JAGEOK010000068">
    <property type="protein sequence ID" value="MBO2445251.1"/>
    <property type="molecule type" value="Genomic_DNA"/>
</dbReference>
<protein>
    <submittedName>
        <fullName evidence="2">Uncharacterized protein</fullName>
    </submittedName>
</protein>
<proteinExistence type="predicted"/>
<evidence type="ECO:0000313" key="3">
    <source>
        <dbReference type="Proteomes" id="UP000666915"/>
    </source>
</evidence>
<gene>
    <name evidence="2" type="ORF">J4557_47895</name>
</gene>
<comment type="caution">
    <text evidence="2">The sequence shown here is derived from an EMBL/GenBank/DDBJ whole genome shotgun (WGS) entry which is preliminary data.</text>
</comment>
<reference evidence="2 3" key="1">
    <citation type="submission" date="2021-03" db="EMBL/GenBank/DDBJ databases">
        <authorList>
            <person name="Kanchanasin P."/>
            <person name="Saeng-In P."/>
            <person name="Phongsopitanun W."/>
            <person name="Yuki M."/>
            <person name="Kudo T."/>
            <person name="Ohkuma M."/>
            <person name="Tanasupawat S."/>
        </authorList>
    </citation>
    <scope>NUCLEOTIDE SEQUENCE [LARGE SCALE GENOMIC DNA]</scope>
    <source>
        <strain evidence="2 3">L46</strain>
    </source>
</reference>
<feature type="region of interest" description="Disordered" evidence="1">
    <location>
        <begin position="1"/>
        <end position="37"/>
    </location>
</feature>
<sequence length="104" mass="11103">MNTNFSRFGLAGSDKARKPARRPSAMDEAKPPRVPPFPGRACCCLAKPVVVAMMPVTGQRSAPVDIHLCAHHYRASRKALAQAGAIVFDRNGALVSGTDAFELV</sequence>
<dbReference type="Proteomes" id="UP000666915">
    <property type="component" value="Unassembled WGS sequence"/>
</dbReference>
<name>A0ABS3RGA1_9ACTN</name>
<keyword evidence="3" id="KW-1185">Reference proteome</keyword>
<evidence type="ECO:0000313" key="2">
    <source>
        <dbReference type="EMBL" id="MBO2445251.1"/>
    </source>
</evidence>
<organism evidence="2 3">
    <name type="scientific">Actinomadura nitritigenes</name>
    <dbReference type="NCBI Taxonomy" id="134602"/>
    <lineage>
        <taxon>Bacteria</taxon>
        <taxon>Bacillati</taxon>
        <taxon>Actinomycetota</taxon>
        <taxon>Actinomycetes</taxon>
        <taxon>Streptosporangiales</taxon>
        <taxon>Thermomonosporaceae</taxon>
        <taxon>Actinomadura</taxon>
    </lineage>
</organism>
<accession>A0ABS3RGA1</accession>